<dbReference type="RefSeq" id="WP_040134273.1">
    <property type="nucleotide sequence ID" value="NZ_CP007794.1"/>
</dbReference>
<dbReference type="Proteomes" id="UP000027186">
    <property type="component" value="Plasmid AbAZ39_p1"/>
</dbReference>
<organism evidence="1 2">
    <name type="scientific">Azospirillum argentinense</name>
    <dbReference type="NCBI Taxonomy" id="2970906"/>
    <lineage>
        <taxon>Bacteria</taxon>
        <taxon>Pseudomonadati</taxon>
        <taxon>Pseudomonadota</taxon>
        <taxon>Alphaproteobacteria</taxon>
        <taxon>Rhodospirillales</taxon>
        <taxon>Azospirillaceae</taxon>
        <taxon>Azospirillum</taxon>
    </lineage>
</organism>
<gene>
    <name evidence="1" type="ORF">ABAZ39_18635</name>
</gene>
<protein>
    <submittedName>
        <fullName evidence="1">Uncharacterized protein</fullName>
    </submittedName>
</protein>
<dbReference type="EMBL" id="CP007794">
    <property type="protein sequence ID" value="AIB13950.1"/>
    <property type="molecule type" value="Genomic_DNA"/>
</dbReference>
<accession>A0A060DMH7</accession>
<name>A0A060DMH7_9PROT</name>
<proteinExistence type="predicted"/>
<dbReference type="KEGG" id="abq:ABAZ39_18635"/>
<evidence type="ECO:0000313" key="1">
    <source>
        <dbReference type="EMBL" id="AIB13950.1"/>
    </source>
</evidence>
<reference evidence="1 2" key="1">
    <citation type="journal article" date="2014" name="Genome Announc.">
        <title>Complete Genome Sequence of the Model Rhizosphere Strain Azospirillum brasilense Az39, Successfully Applied in Agriculture.</title>
        <authorList>
            <person name="Rivera D."/>
            <person name="Revale S."/>
            <person name="Molina R."/>
            <person name="Gualpa J."/>
            <person name="Puente M."/>
            <person name="Maroniche G."/>
            <person name="Paris G."/>
            <person name="Baker D."/>
            <person name="Clavijo B."/>
            <person name="McLay K."/>
            <person name="Spaepen S."/>
            <person name="Perticari A."/>
            <person name="Vazquez M."/>
            <person name="Wisniewski-Dye F."/>
            <person name="Watkins C."/>
            <person name="Martinez-Abarca F."/>
            <person name="Vanderleyden J."/>
            <person name="Cassan F."/>
        </authorList>
    </citation>
    <scope>NUCLEOTIDE SEQUENCE [LARGE SCALE GENOMIC DNA]</scope>
    <source>
        <strain evidence="1 2">Az39</strain>
        <plasmid evidence="1">AbAZ39_p1</plasmid>
    </source>
</reference>
<evidence type="ECO:0000313" key="2">
    <source>
        <dbReference type="Proteomes" id="UP000027186"/>
    </source>
</evidence>
<dbReference type="AlphaFoldDB" id="A0A060DMH7"/>
<keyword evidence="1" id="KW-0614">Plasmid</keyword>
<geneLocation type="plasmid" evidence="1 2">
    <name>AbAZ39_p1</name>
</geneLocation>
<sequence>MILLGWLPCRSTILISWPTAIWWDASAHPLFDRMPLHDAALAMLRIGRAGLLGARGLPLRKDITDPALWAKMASIGFREAAPNES</sequence>